<dbReference type="PIRSF" id="PIRSF000126">
    <property type="entry name" value="11-beta-HSD1"/>
    <property type="match status" value="1"/>
</dbReference>
<dbReference type="InterPro" id="IPR002347">
    <property type="entry name" value="SDR_fam"/>
</dbReference>
<dbReference type="GO" id="GO:0016491">
    <property type="term" value="F:oxidoreductase activity"/>
    <property type="evidence" value="ECO:0007669"/>
    <property type="project" value="UniProtKB-KW"/>
</dbReference>
<dbReference type="RefSeq" id="WP_159663821.1">
    <property type="nucleotide sequence ID" value="NZ_JACMHY010000003.1"/>
</dbReference>
<dbReference type="Gene3D" id="3.40.50.720">
    <property type="entry name" value="NAD(P)-binding Rossmann-like Domain"/>
    <property type="match status" value="1"/>
</dbReference>
<comment type="caution">
    <text evidence="4">The sequence shown here is derived from an EMBL/GenBank/DDBJ whole genome shotgun (WGS) entry which is preliminary data.</text>
</comment>
<dbReference type="EMBL" id="JACMHY010000003">
    <property type="protein sequence ID" value="MBC2865194.1"/>
    <property type="molecule type" value="Genomic_DNA"/>
</dbReference>
<dbReference type="CDD" id="cd05233">
    <property type="entry name" value="SDR_c"/>
    <property type="match status" value="1"/>
</dbReference>
<dbReference type="GO" id="GO:0016020">
    <property type="term" value="C:membrane"/>
    <property type="evidence" value="ECO:0007669"/>
    <property type="project" value="TreeGrafter"/>
</dbReference>
<dbReference type="PRINTS" id="PR00080">
    <property type="entry name" value="SDRFAMILY"/>
</dbReference>
<gene>
    <name evidence="4" type="ORF">H1R13_09350</name>
</gene>
<comment type="similarity">
    <text evidence="1 3">Belongs to the short-chain dehydrogenases/reductases (SDR) family.</text>
</comment>
<organism evidence="4 5">
    <name type="scientific">Streptomyces mexicanus</name>
    <dbReference type="NCBI Taxonomy" id="178566"/>
    <lineage>
        <taxon>Bacteria</taxon>
        <taxon>Bacillati</taxon>
        <taxon>Actinomycetota</taxon>
        <taxon>Actinomycetes</taxon>
        <taxon>Kitasatosporales</taxon>
        <taxon>Streptomycetaceae</taxon>
        <taxon>Streptomyces</taxon>
    </lineage>
</organism>
<dbReference type="AlphaFoldDB" id="A0A7X1LQ30"/>
<reference evidence="4 5" key="1">
    <citation type="submission" date="2020-08" db="EMBL/GenBank/DDBJ databases">
        <title>Whole-Genome Sequence of French Clinical Streptomyces mexicanus Strain Q0842.</title>
        <authorList>
            <person name="Boxberger M."/>
            <person name="La Scola B."/>
        </authorList>
    </citation>
    <scope>NUCLEOTIDE SEQUENCE [LARGE SCALE GENOMIC DNA]</scope>
    <source>
        <strain evidence="4 5">Marseille-Q0842</strain>
    </source>
</reference>
<evidence type="ECO:0000256" key="3">
    <source>
        <dbReference type="RuleBase" id="RU000363"/>
    </source>
</evidence>
<dbReference type="Pfam" id="PF00106">
    <property type="entry name" value="adh_short"/>
    <property type="match status" value="1"/>
</dbReference>
<evidence type="ECO:0000313" key="5">
    <source>
        <dbReference type="Proteomes" id="UP000517694"/>
    </source>
</evidence>
<dbReference type="PANTHER" id="PTHR44196">
    <property type="entry name" value="DEHYDROGENASE/REDUCTASE SDR FAMILY MEMBER 7B"/>
    <property type="match status" value="1"/>
</dbReference>
<keyword evidence="2" id="KW-0560">Oxidoreductase</keyword>
<dbReference type="InterPro" id="IPR036291">
    <property type="entry name" value="NAD(P)-bd_dom_sf"/>
</dbReference>
<dbReference type="SUPFAM" id="SSF51735">
    <property type="entry name" value="NAD(P)-binding Rossmann-fold domains"/>
    <property type="match status" value="1"/>
</dbReference>
<proteinExistence type="inferred from homology"/>
<dbReference type="PRINTS" id="PR00081">
    <property type="entry name" value="GDHRDH"/>
</dbReference>
<evidence type="ECO:0000313" key="4">
    <source>
        <dbReference type="EMBL" id="MBC2865194.1"/>
    </source>
</evidence>
<accession>A0A7X1LQ30</accession>
<name>A0A7X1LQ30_9ACTN</name>
<protein>
    <submittedName>
        <fullName evidence="4">SDR family oxidoreductase</fullName>
    </submittedName>
</protein>
<dbReference type="Proteomes" id="UP000517694">
    <property type="component" value="Unassembled WGS sequence"/>
</dbReference>
<evidence type="ECO:0000256" key="2">
    <source>
        <dbReference type="ARBA" id="ARBA00023002"/>
    </source>
</evidence>
<keyword evidence="5" id="KW-1185">Reference proteome</keyword>
<dbReference type="OrthoDB" id="9797538at2"/>
<sequence>MPTALVTGATAGLGSAFARHLAARGYDLVLVARSETDLKERAEDLREQGVDVEIIPADLTSDEGCGAVTDRLRAEPAVDLLVNNAGIGYERPFLATGIAAEERLLDLNVRAVLRLTDAALTAMTERRAGAILNVASVAGLGPAWLSSTYPASKAWIIAFTESLASSHQVTSAGVRMTALLPGYTRTEFHQRAGIPTSFPPPWLWLSADDVVRTALKDLEKGTVVSIPSLRYKIAAWGLRHLPRRLARTVAWDISKPAH</sequence>
<dbReference type="PANTHER" id="PTHR44196:SF2">
    <property type="entry name" value="SHORT-CHAIN DEHYDROGENASE-RELATED"/>
    <property type="match status" value="1"/>
</dbReference>
<evidence type="ECO:0000256" key="1">
    <source>
        <dbReference type="ARBA" id="ARBA00006484"/>
    </source>
</evidence>